<evidence type="ECO:0000256" key="2">
    <source>
        <dbReference type="ARBA" id="ARBA00022741"/>
    </source>
</evidence>
<dbReference type="InterPro" id="IPR017871">
    <property type="entry name" value="ABC_transporter-like_CS"/>
</dbReference>
<organism evidence="5 6">
    <name type="scientific">Nocardioides acrostichi</name>
    <dbReference type="NCBI Taxonomy" id="2784339"/>
    <lineage>
        <taxon>Bacteria</taxon>
        <taxon>Bacillati</taxon>
        <taxon>Actinomycetota</taxon>
        <taxon>Actinomycetes</taxon>
        <taxon>Propionibacteriales</taxon>
        <taxon>Nocardioidaceae</taxon>
        <taxon>Nocardioides</taxon>
    </lineage>
</organism>
<accession>A0A930V1E0</accession>
<protein>
    <submittedName>
        <fullName evidence="5">ABC transporter ATP-binding protein</fullName>
    </submittedName>
</protein>
<dbReference type="SUPFAM" id="SSF52540">
    <property type="entry name" value="P-loop containing nucleoside triphosphate hydrolases"/>
    <property type="match status" value="1"/>
</dbReference>
<dbReference type="EMBL" id="JADIVZ010000003">
    <property type="protein sequence ID" value="MBF4161972.1"/>
    <property type="molecule type" value="Genomic_DNA"/>
</dbReference>
<keyword evidence="2" id="KW-0547">Nucleotide-binding</keyword>
<dbReference type="InterPro" id="IPR027417">
    <property type="entry name" value="P-loop_NTPase"/>
</dbReference>
<dbReference type="CDD" id="cd03293">
    <property type="entry name" value="ABC_NrtD_SsuB_transporters"/>
    <property type="match status" value="1"/>
</dbReference>
<dbReference type="SMART" id="SM00382">
    <property type="entry name" value="AAA"/>
    <property type="match status" value="1"/>
</dbReference>
<feature type="domain" description="ABC transporter" evidence="4">
    <location>
        <begin position="4"/>
        <end position="235"/>
    </location>
</feature>
<dbReference type="AlphaFoldDB" id="A0A930V1E0"/>
<dbReference type="RefSeq" id="WP_194503212.1">
    <property type="nucleotide sequence ID" value="NZ_JADIVZ010000003.1"/>
</dbReference>
<gene>
    <name evidence="5" type="ORF">ISG29_09735</name>
</gene>
<proteinExistence type="predicted"/>
<evidence type="ECO:0000259" key="4">
    <source>
        <dbReference type="PROSITE" id="PS50893"/>
    </source>
</evidence>
<dbReference type="PANTHER" id="PTHR42788:SF13">
    <property type="entry name" value="ALIPHATIC SULFONATES IMPORT ATP-BINDING PROTEIN SSUB"/>
    <property type="match status" value="1"/>
</dbReference>
<dbReference type="Pfam" id="PF00005">
    <property type="entry name" value="ABC_tran"/>
    <property type="match status" value="1"/>
</dbReference>
<dbReference type="PROSITE" id="PS50893">
    <property type="entry name" value="ABC_TRANSPORTER_2"/>
    <property type="match status" value="1"/>
</dbReference>
<evidence type="ECO:0000256" key="3">
    <source>
        <dbReference type="ARBA" id="ARBA00022840"/>
    </source>
</evidence>
<sequence length="258" mass="28202">MSDVVFDSVDKRFTQGQREIHALRECSLHIREGEFFSLLGPSGTGKTTLLNLVAGFDRATSGFVTVGGVPVCRPGPDRAVVFQAPTLMPWLTALDNVAAGLKHTGLSRQHRRERAAAQLAEVGLSDAAGRRPHQLSGGMQQRVGIARALAMRPAVLVMDEPFAALDAYVRQEAQALVVDLHRKHPVTTVFVTHSIEEALLLSDRIGVMAAGTVSHVYDVPFEHPRDATTPQFNDLRREIWSRIEAGVRLDREAAGWTA</sequence>
<dbReference type="InterPro" id="IPR050166">
    <property type="entry name" value="ABC_transporter_ATP-bind"/>
</dbReference>
<dbReference type="InterPro" id="IPR003439">
    <property type="entry name" value="ABC_transporter-like_ATP-bd"/>
</dbReference>
<evidence type="ECO:0000256" key="1">
    <source>
        <dbReference type="ARBA" id="ARBA00022448"/>
    </source>
</evidence>
<comment type="caution">
    <text evidence="5">The sequence shown here is derived from an EMBL/GenBank/DDBJ whole genome shotgun (WGS) entry which is preliminary data.</text>
</comment>
<evidence type="ECO:0000313" key="5">
    <source>
        <dbReference type="EMBL" id="MBF4161972.1"/>
    </source>
</evidence>
<reference evidence="5" key="1">
    <citation type="submission" date="2020-11" db="EMBL/GenBank/DDBJ databases">
        <title>Nocardioides sp. CBS4Y-1, whole genome shotgun sequence.</title>
        <authorList>
            <person name="Tuo L."/>
        </authorList>
    </citation>
    <scope>NUCLEOTIDE SEQUENCE</scope>
    <source>
        <strain evidence="5">CBS4Y-1</strain>
    </source>
</reference>
<dbReference type="Proteomes" id="UP000656804">
    <property type="component" value="Unassembled WGS sequence"/>
</dbReference>
<dbReference type="InterPro" id="IPR003593">
    <property type="entry name" value="AAA+_ATPase"/>
</dbReference>
<evidence type="ECO:0000313" key="6">
    <source>
        <dbReference type="Proteomes" id="UP000656804"/>
    </source>
</evidence>
<dbReference type="GO" id="GO:0016887">
    <property type="term" value="F:ATP hydrolysis activity"/>
    <property type="evidence" value="ECO:0007669"/>
    <property type="project" value="InterPro"/>
</dbReference>
<keyword evidence="1" id="KW-0813">Transport</keyword>
<dbReference type="GO" id="GO:0005524">
    <property type="term" value="F:ATP binding"/>
    <property type="evidence" value="ECO:0007669"/>
    <property type="project" value="UniProtKB-KW"/>
</dbReference>
<dbReference type="PROSITE" id="PS00211">
    <property type="entry name" value="ABC_TRANSPORTER_1"/>
    <property type="match status" value="1"/>
</dbReference>
<keyword evidence="3 5" id="KW-0067">ATP-binding</keyword>
<dbReference type="PANTHER" id="PTHR42788">
    <property type="entry name" value="TAURINE IMPORT ATP-BINDING PROTEIN-RELATED"/>
    <property type="match status" value="1"/>
</dbReference>
<dbReference type="Gene3D" id="3.40.50.300">
    <property type="entry name" value="P-loop containing nucleotide triphosphate hydrolases"/>
    <property type="match status" value="1"/>
</dbReference>
<keyword evidence="6" id="KW-1185">Reference proteome</keyword>
<name>A0A930V1E0_9ACTN</name>